<dbReference type="PROSITE" id="PS51450">
    <property type="entry name" value="LRR"/>
    <property type="match status" value="3"/>
</dbReference>
<dbReference type="GO" id="GO:0038023">
    <property type="term" value="F:signaling receptor activity"/>
    <property type="evidence" value="ECO:0007669"/>
    <property type="project" value="TreeGrafter"/>
</dbReference>
<dbReference type="SMART" id="SM00369">
    <property type="entry name" value="LRR_TYP"/>
    <property type="match status" value="5"/>
</dbReference>
<dbReference type="Pfam" id="PF13855">
    <property type="entry name" value="LRR_8"/>
    <property type="match status" value="2"/>
</dbReference>
<dbReference type="SUPFAM" id="SSF52058">
    <property type="entry name" value="L domain-like"/>
    <property type="match status" value="1"/>
</dbReference>
<feature type="signal peptide" evidence="14">
    <location>
        <begin position="1"/>
        <end position="28"/>
    </location>
</feature>
<organism evidence="16 17">
    <name type="scientific">Aramus guarauna</name>
    <name type="common">Limpkin</name>
    <name type="synonym">Scolopax guarauna</name>
    <dbReference type="NCBI Taxonomy" id="54356"/>
    <lineage>
        <taxon>Eukaryota</taxon>
        <taxon>Metazoa</taxon>
        <taxon>Chordata</taxon>
        <taxon>Craniata</taxon>
        <taxon>Vertebrata</taxon>
        <taxon>Euteleostomi</taxon>
        <taxon>Archelosauria</taxon>
        <taxon>Archosauria</taxon>
        <taxon>Dinosauria</taxon>
        <taxon>Saurischia</taxon>
        <taxon>Theropoda</taxon>
        <taxon>Coelurosauria</taxon>
        <taxon>Aves</taxon>
        <taxon>Neognathae</taxon>
        <taxon>Neoaves</taxon>
        <taxon>Gruiformes</taxon>
        <taxon>Aramidae</taxon>
        <taxon>Aramus</taxon>
    </lineage>
</organism>
<evidence type="ECO:0000256" key="2">
    <source>
        <dbReference type="ARBA" id="ARBA00009634"/>
    </source>
</evidence>
<dbReference type="FunFam" id="3.40.50.10140:FF:000001">
    <property type="entry name" value="Toll-like receptor 2"/>
    <property type="match status" value="1"/>
</dbReference>
<feature type="transmembrane region" description="Helical" evidence="14">
    <location>
        <begin position="439"/>
        <end position="463"/>
    </location>
</feature>
<dbReference type="InterPro" id="IPR035897">
    <property type="entry name" value="Toll_tir_struct_dom_sf"/>
</dbReference>
<keyword evidence="6 14" id="KW-0732">Signal</keyword>
<dbReference type="InterPro" id="IPR000157">
    <property type="entry name" value="TIR_dom"/>
</dbReference>
<dbReference type="GO" id="GO:0005886">
    <property type="term" value="C:plasma membrane"/>
    <property type="evidence" value="ECO:0007669"/>
    <property type="project" value="TreeGrafter"/>
</dbReference>
<evidence type="ECO:0000259" key="15">
    <source>
        <dbReference type="PROSITE" id="PS50104"/>
    </source>
</evidence>
<dbReference type="FunFam" id="3.80.10.10:FF:001359">
    <property type="entry name" value="Toll-like receptor 1"/>
    <property type="match status" value="1"/>
</dbReference>
<proteinExistence type="inferred from homology"/>
<keyword evidence="9 14" id="KW-1133">Transmembrane helix</keyword>
<comment type="similarity">
    <text evidence="2 14">Belongs to the Toll-like receptor family.</text>
</comment>
<evidence type="ECO:0000256" key="14">
    <source>
        <dbReference type="RuleBase" id="RU363040"/>
    </source>
</evidence>
<keyword evidence="10 14" id="KW-0472">Membrane</keyword>
<dbReference type="Pfam" id="PF01582">
    <property type="entry name" value="TIR"/>
    <property type="match status" value="1"/>
</dbReference>
<accession>A0A7L1THP3</accession>
<dbReference type="GO" id="GO:0002224">
    <property type="term" value="P:toll-like receptor signaling pathway"/>
    <property type="evidence" value="ECO:0007669"/>
    <property type="project" value="TreeGrafter"/>
</dbReference>
<feature type="non-terminal residue" evidence="16">
    <location>
        <position position="1"/>
    </location>
</feature>
<keyword evidence="17" id="KW-1185">Reference proteome</keyword>
<dbReference type="Gene3D" id="3.80.10.10">
    <property type="entry name" value="Ribonuclease Inhibitor"/>
    <property type="match status" value="1"/>
</dbReference>
<keyword evidence="8 14" id="KW-0391">Immunity</keyword>
<evidence type="ECO:0000313" key="16">
    <source>
        <dbReference type="EMBL" id="NXO60806.1"/>
    </source>
</evidence>
<dbReference type="PANTHER" id="PTHR24365:SF422">
    <property type="entry name" value="TOLL-LIKE RECEPTOR 6"/>
    <property type="match status" value="1"/>
</dbReference>
<evidence type="ECO:0000256" key="13">
    <source>
        <dbReference type="ARBA" id="ARBA00023198"/>
    </source>
</evidence>
<evidence type="ECO:0000256" key="10">
    <source>
        <dbReference type="ARBA" id="ARBA00023136"/>
    </source>
</evidence>
<evidence type="ECO:0000256" key="6">
    <source>
        <dbReference type="ARBA" id="ARBA00022729"/>
    </source>
</evidence>
<dbReference type="InterPro" id="IPR001611">
    <property type="entry name" value="Leu-rich_rpt"/>
</dbReference>
<evidence type="ECO:0000256" key="3">
    <source>
        <dbReference type="ARBA" id="ARBA00022588"/>
    </source>
</evidence>
<sequence>MKENMRCLRNFFLYKCLFALIFWNHVSLSVESELFTSVSNDFPEDGSDKKIKNLPLLYTNSHQSKANFDWVVIQNTTESLSLSEITNYNVKKLVTLLSNFRQGSRLQNLTLTNMSVDWNAIIDVFQTVWHSSIEYFNVNNVTQLSDIKRCHFNYSGTSMKAVTMKKVVITSLYFTQDDLYRIFADMNVAALTIAESEMIHMLCPSSDSPFRYLNFLKNDLTDLLFKKCDKLIKLETLILQRNKFESLLRVSFMTSRMKSLKYLDMSSNLLHHDGADVQCQWAESLTELDLSSNQLTDAVFECLPVNIKKLSLENNQITSVPAGIAELKSLTELNLALNRLADLPGCSGFTSLEFLNIEMNSILTPSANFFQSCPRVRELQAGNNPFKCSCELQDFIRLERRSGGKLFGWPAEYVCEYPEDLRGTQLKDFHLSELACNTMLLLVTALLLTLVLVAVVAFLCIYLDVPWYMRMTWQWTQTKRRAWHNNPEEQETILQFHAFISYSERDSLWVKNELIPNLEKGEGCVQLCQHERNFVPGKSIVENIITCIEKSYKSIFVLSPNFVQSEWCHYELYFAHHKLFSENSNSLILILLEPIPPYIIPARYHKLKALMAKRTYLEWPKERSKRALFWANLRAAISINLPISFEANEEQSD</sequence>
<evidence type="ECO:0000256" key="5">
    <source>
        <dbReference type="ARBA" id="ARBA00022692"/>
    </source>
</evidence>
<keyword evidence="3 14" id="KW-0399">Innate immunity</keyword>
<dbReference type="SMART" id="SM00255">
    <property type="entry name" value="TIR"/>
    <property type="match status" value="1"/>
</dbReference>
<dbReference type="PANTHER" id="PTHR24365">
    <property type="entry name" value="TOLL-LIKE RECEPTOR"/>
    <property type="match status" value="1"/>
</dbReference>
<evidence type="ECO:0000313" key="17">
    <source>
        <dbReference type="Proteomes" id="UP000567570"/>
    </source>
</evidence>
<feature type="chain" id="PRO_5029948900" description="Toll-like receptor" evidence="14">
    <location>
        <begin position="29"/>
        <end position="653"/>
    </location>
</feature>
<evidence type="ECO:0000256" key="1">
    <source>
        <dbReference type="ARBA" id="ARBA00004479"/>
    </source>
</evidence>
<evidence type="ECO:0000256" key="11">
    <source>
        <dbReference type="ARBA" id="ARBA00023170"/>
    </source>
</evidence>
<dbReference type="Gene3D" id="3.40.50.10140">
    <property type="entry name" value="Toll/interleukin-1 receptor homology (TIR) domain"/>
    <property type="match status" value="1"/>
</dbReference>
<dbReference type="GO" id="GO:0071723">
    <property type="term" value="F:lipopeptide binding"/>
    <property type="evidence" value="ECO:0007669"/>
    <property type="project" value="TreeGrafter"/>
</dbReference>
<evidence type="ECO:0000256" key="7">
    <source>
        <dbReference type="ARBA" id="ARBA00022737"/>
    </source>
</evidence>
<feature type="domain" description="TIR" evidence="15">
    <location>
        <begin position="494"/>
        <end position="637"/>
    </location>
</feature>
<evidence type="ECO:0000256" key="8">
    <source>
        <dbReference type="ARBA" id="ARBA00022859"/>
    </source>
</evidence>
<dbReference type="GO" id="GO:0045087">
    <property type="term" value="P:innate immune response"/>
    <property type="evidence" value="ECO:0007669"/>
    <property type="project" value="UniProtKB-KW"/>
</dbReference>
<gene>
    <name evidence="16" type="primary">Tlr1</name>
    <name evidence="16" type="ORF">ARAGUA_R06536</name>
</gene>
<dbReference type="PROSITE" id="PS50104">
    <property type="entry name" value="TIR"/>
    <property type="match status" value="1"/>
</dbReference>
<evidence type="ECO:0000256" key="12">
    <source>
        <dbReference type="ARBA" id="ARBA00023180"/>
    </source>
</evidence>
<keyword evidence="4" id="KW-0433">Leucine-rich repeat</keyword>
<dbReference type="Proteomes" id="UP000567570">
    <property type="component" value="Unassembled WGS sequence"/>
</dbReference>
<dbReference type="GO" id="GO:0035663">
    <property type="term" value="F:Toll-like receptor 2 binding"/>
    <property type="evidence" value="ECO:0007669"/>
    <property type="project" value="TreeGrafter"/>
</dbReference>
<dbReference type="InterPro" id="IPR032675">
    <property type="entry name" value="LRR_dom_sf"/>
</dbReference>
<dbReference type="SUPFAM" id="SSF52200">
    <property type="entry name" value="Toll/Interleukin receptor TIR domain"/>
    <property type="match status" value="1"/>
</dbReference>
<dbReference type="PRINTS" id="PR01537">
    <property type="entry name" value="INTRLKN1R1F"/>
</dbReference>
<keyword evidence="11 14" id="KW-0675">Receptor</keyword>
<feature type="non-terminal residue" evidence="16">
    <location>
        <position position="653"/>
    </location>
</feature>
<dbReference type="EMBL" id="VXBL01010368">
    <property type="protein sequence ID" value="NXO60806.1"/>
    <property type="molecule type" value="Genomic_DNA"/>
</dbReference>
<name>A0A7L1THP3_ARAGA</name>
<keyword evidence="7" id="KW-0677">Repeat</keyword>
<comment type="subcellular location">
    <subcellularLocation>
        <location evidence="1 14">Membrane</location>
        <topology evidence="1 14">Single-pass type I membrane protein</topology>
    </subcellularLocation>
</comment>
<comment type="caution">
    <text evidence="16">The sequence shown here is derived from an EMBL/GenBank/DDBJ whole genome shotgun (WGS) entry which is preliminary data.</text>
</comment>
<dbReference type="Pfam" id="PF01463">
    <property type="entry name" value="LRRCT"/>
    <property type="match status" value="1"/>
</dbReference>
<keyword evidence="12" id="KW-0325">Glycoprotein</keyword>
<dbReference type="AlphaFoldDB" id="A0A7L1THP3"/>
<dbReference type="InterPro" id="IPR000483">
    <property type="entry name" value="Cys-rich_flank_reg_C"/>
</dbReference>
<evidence type="ECO:0000256" key="9">
    <source>
        <dbReference type="ARBA" id="ARBA00022989"/>
    </source>
</evidence>
<reference evidence="16 17" key="1">
    <citation type="submission" date="2019-09" db="EMBL/GenBank/DDBJ databases">
        <title>Bird 10,000 Genomes (B10K) Project - Family phase.</title>
        <authorList>
            <person name="Zhang G."/>
        </authorList>
    </citation>
    <scope>NUCLEOTIDE SEQUENCE [LARGE SCALE GENOMIC DNA]</scope>
    <source>
        <strain evidence="16">B10K-DU-002-11</strain>
        <tissue evidence="16">Muscle</tissue>
    </source>
</reference>
<dbReference type="SMART" id="SM00082">
    <property type="entry name" value="LRRCT"/>
    <property type="match status" value="1"/>
</dbReference>
<dbReference type="GO" id="GO:0006954">
    <property type="term" value="P:inflammatory response"/>
    <property type="evidence" value="ECO:0007669"/>
    <property type="project" value="UniProtKB-KW"/>
</dbReference>
<keyword evidence="5 14" id="KW-0812">Transmembrane</keyword>
<evidence type="ECO:0000256" key="4">
    <source>
        <dbReference type="ARBA" id="ARBA00022614"/>
    </source>
</evidence>
<keyword evidence="13 14" id="KW-0395">Inflammatory response</keyword>
<dbReference type="GO" id="GO:0071221">
    <property type="term" value="P:cellular response to bacterial lipopeptide"/>
    <property type="evidence" value="ECO:0007669"/>
    <property type="project" value="TreeGrafter"/>
</dbReference>
<protein>
    <recommendedName>
        <fullName evidence="14">Toll-like receptor</fullName>
    </recommendedName>
</protein>
<dbReference type="InterPro" id="IPR003591">
    <property type="entry name" value="Leu-rich_rpt_typical-subtyp"/>
</dbReference>